<dbReference type="GO" id="GO:0016887">
    <property type="term" value="F:ATP hydrolysis activity"/>
    <property type="evidence" value="ECO:0007669"/>
    <property type="project" value="RHEA"/>
</dbReference>
<evidence type="ECO:0000256" key="1">
    <source>
        <dbReference type="ARBA" id="ARBA00022515"/>
    </source>
</evidence>
<dbReference type="NCBIfam" id="TIGR00595">
    <property type="entry name" value="priA"/>
    <property type="match status" value="1"/>
</dbReference>
<evidence type="ECO:0000256" key="2">
    <source>
        <dbReference type="ARBA" id="ARBA00022705"/>
    </source>
</evidence>
<evidence type="ECO:0000256" key="6">
    <source>
        <dbReference type="ARBA" id="ARBA00022806"/>
    </source>
</evidence>
<dbReference type="Pfam" id="PF00270">
    <property type="entry name" value="DEAD"/>
    <property type="match status" value="1"/>
</dbReference>
<dbReference type="InterPro" id="IPR014001">
    <property type="entry name" value="Helicase_ATP-bd"/>
</dbReference>
<dbReference type="FunFam" id="3.40.50.300:FF:000489">
    <property type="entry name" value="Primosome assembly protein PriA"/>
    <property type="match status" value="1"/>
</dbReference>
<evidence type="ECO:0000256" key="10">
    <source>
        <dbReference type="ARBA" id="ARBA00023235"/>
    </source>
</evidence>
<dbReference type="InterPro" id="IPR041236">
    <property type="entry name" value="PriA_C"/>
</dbReference>
<dbReference type="AlphaFoldDB" id="A0A0K2Y6Y5"/>
<evidence type="ECO:0000256" key="12">
    <source>
        <dbReference type="HAMAP-Rule" id="MF_00983"/>
    </source>
</evidence>
<dbReference type="EMBL" id="CDMK01000001">
    <property type="protein sequence ID" value="CRI33877.1"/>
    <property type="molecule type" value="Genomic_DNA"/>
</dbReference>
<dbReference type="GO" id="GO:1990077">
    <property type="term" value="C:primosome complex"/>
    <property type="evidence" value="ECO:0007669"/>
    <property type="project" value="UniProtKB-UniRule"/>
</dbReference>
<feature type="binding site" evidence="12">
    <location>
        <position position="397"/>
    </location>
    <ligand>
        <name>Zn(2+)</name>
        <dbReference type="ChEBI" id="CHEBI:29105"/>
        <label>1</label>
    </ligand>
</feature>
<feature type="binding site" evidence="12">
    <location>
        <position position="366"/>
    </location>
    <ligand>
        <name>Zn(2+)</name>
        <dbReference type="ChEBI" id="CHEBI:29105"/>
        <label>2</label>
    </ligand>
</feature>
<keyword evidence="9 12" id="KW-0238">DNA-binding</keyword>
<dbReference type="PANTHER" id="PTHR30580">
    <property type="entry name" value="PRIMOSOMAL PROTEIN N"/>
    <property type="match status" value="1"/>
</dbReference>
<dbReference type="Pfam" id="PF18074">
    <property type="entry name" value="PriA_C"/>
    <property type="match status" value="1"/>
</dbReference>
<feature type="binding site" evidence="12">
    <location>
        <position position="360"/>
    </location>
    <ligand>
        <name>Zn(2+)</name>
        <dbReference type="ChEBI" id="CHEBI:29105"/>
        <label>1</label>
    </ligand>
</feature>
<dbReference type="GO" id="GO:0006302">
    <property type="term" value="P:double-strand break repair"/>
    <property type="evidence" value="ECO:0007669"/>
    <property type="project" value="InterPro"/>
</dbReference>
<keyword evidence="15" id="KW-1185">Reference proteome</keyword>
<comment type="cofactor">
    <cofactor evidence="12">
        <name>Zn(2+)</name>
        <dbReference type="ChEBI" id="CHEBI:29105"/>
    </cofactor>
    <text evidence="12">Binds 2 zinc ions per subunit.</text>
</comment>
<feature type="binding site" evidence="12">
    <location>
        <position position="369"/>
    </location>
    <ligand>
        <name>Zn(2+)</name>
        <dbReference type="ChEBI" id="CHEBI:29105"/>
        <label>2</label>
    </ligand>
</feature>
<dbReference type="InterPro" id="IPR005259">
    <property type="entry name" value="PriA"/>
</dbReference>
<keyword evidence="3 12" id="KW-0479">Metal-binding</keyword>
<dbReference type="SUPFAM" id="SSF52540">
    <property type="entry name" value="P-loop containing nucleoside triphosphate hydrolases"/>
    <property type="match status" value="2"/>
</dbReference>
<feature type="binding site" evidence="12">
    <location>
        <position position="384"/>
    </location>
    <ligand>
        <name>Zn(2+)</name>
        <dbReference type="ChEBI" id="CHEBI:29105"/>
        <label>2</label>
    </ligand>
</feature>
<dbReference type="Gene3D" id="3.40.50.300">
    <property type="entry name" value="P-loop containing nucleotide triphosphate hydrolases"/>
    <property type="match status" value="2"/>
</dbReference>
<feature type="binding site" evidence="12">
    <location>
        <position position="387"/>
    </location>
    <ligand>
        <name>Zn(2+)</name>
        <dbReference type="ChEBI" id="CHEBI:29105"/>
        <label>2</label>
    </ligand>
</feature>
<dbReference type="InterPro" id="IPR011545">
    <property type="entry name" value="DEAD/DEAH_box_helicase_dom"/>
</dbReference>
<dbReference type="GO" id="GO:0006269">
    <property type="term" value="P:DNA replication, synthesis of primer"/>
    <property type="evidence" value="ECO:0007669"/>
    <property type="project" value="UniProtKB-KW"/>
</dbReference>
<feature type="domain" description="Helicase ATP-binding" evidence="13">
    <location>
        <begin position="139"/>
        <end position="305"/>
    </location>
</feature>
<dbReference type="InterPro" id="IPR001650">
    <property type="entry name" value="Helicase_C-like"/>
</dbReference>
<dbReference type="InterPro" id="IPR042115">
    <property type="entry name" value="PriA_3primeBD_sf"/>
</dbReference>
<dbReference type="GO" id="GO:0008270">
    <property type="term" value="F:zinc ion binding"/>
    <property type="evidence" value="ECO:0007669"/>
    <property type="project" value="UniProtKB-UniRule"/>
</dbReference>
<dbReference type="GO" id="GO:0006270">
    <property type="term" value="P:DNA replication initiation"/>
    <property type="evidence" value="ECO:0007669"/>
    <property type="project" value="TreeGrafter"/>
</dbReference>
<dbReference type="PANTHER" id="PTHR30580:SF0">
    <property type="entry name" value="PRIMOSOMAL PROTEIN N"/>
    <property type="match status" value="1"/>
</dbReference>
<dbReference type="HAMAP" id="MF_00983">
    <property type="entry name" value="PriA"/>
    <property type="match status" value="1"/>
</dbReference>
<dbReference type="SMART" id="SM00487">
    <property type="entry name" value="DEXDc"/>
    <property type="match status" value="1"/>
</dbReference>
<evidence type="ECO:0000256" key="11">
    <source>
        <dbReference type="ARBA" id="ARBA00048988"/>
    </source>
</evidence>
<dbReference type="GO" id="GO:0003677">
    <property type="term" value="F:DNA binding"/>
    <property type="evidence" value="ECO:0007669"/>
    <property type="project" value="UniProtKB-UniRule"/>
</dbReference>
<keyword evidence="2 12" id="KW-0235">DNA replication</keyword>
<keyword evidence="1 12" id="KW-0639">Primosome</keyword>
<comment type="similarity">
    <text evidence="12">Belongs to the helicase family. PriA subfamily.</text>
</comment>
<evidence type="ECO:0000256" key="4">
    <source>
        <dbReference type="ARBA" id="ARBA00022741"/>
    </source>
</evidence>
<dbReference type="PROSITE" id="PS51192">
    <property type="entry name" value="HELICASE_ATP_BIND_1"/>
    <property type="match status" value="1"/>
</dbReference>
<comment type="subunit">
    <text evidence="12">Component of the replication restart primosome.</text>
</comment>
<dbReference type="Pfam" id="PF00271">
    <property type="entry name" value="Helicase_C"/>
    <property type="match status" value="1"/>
</dbReference>
<dbReference type="EC" id="5.6.2.4" evidence="12"/>
<evidence type="ECO:0000259" key="13">
    <source>
        <dbReference type="PROSITE" id="PS51192"/>
    </source>
</evidence>
<organism evidence="14 15">
    <name type="scientific">Helicobacter heilmannii</name>
    <dbReference type="NCBI Taxonomy" id="35817"/>
    <lineage>
        <taxon>Bacteria</taxon>
        <taxon>Pseudomonadati</taxon>
        <taxon>Campylobacterota</taxon>
        <taxon>Epsilonproteobacteria</taxon>
        <taxon>Campylobacterales</taxon>
        <taxon>Helicobacteraceae</taxon>
        <taxon>Helicobacter</taxon>
    </lineage>
</organism>
<feature type="binding site" evidence="12">
    <location>
        <position position="357"/>
    </location>
    <ligand>
        <name>Zn(2+)</name>
        <dbReference type="ChEBI" id="CHEBI:29105"/>
        <label>1</label>
    </ligand>
</feature>
<dbReference type="Proteomes" id="UP000046090">
    <property type="component" value="Unassembled WGS sequence"/>
</dbReference>
<keyword evidence="5 12" id="KW-0378">Hydrolase</keyword>
<evidence type="ECO:0000313" key="15">
    <source>
        <dbReference type="Proteomes" id="UP000046090"/>
    </source>
</evidence>
<evidence type="ECO:0000256" key="7">
    <source>
        <dbReference type="ARBA" id="ARBA00022833"/>
    </source>
</evidence>
<comment type="catalytic activity">
    <reaction evidence="11 12">
        <text>ATP + H2O = ADP + phosphate + H(+)</text>
        <dbReference type="Rhea" id="RHEA:13065"/>
        <dbReference type="ChEBI" id="CHEBI:15377"/>
        <dbReference type="ChEBI" id="CHEBI:15378"/>
        <dbReference type="ChEBI" id="CHEBI:30616"/>
        <dbReference type="ChEBI" id="CHEBI:43474"/>
        <dbReference type="ChEBI" id="CHEBI:456216"/>
        <dbReference type="EC" id="5.6.2.4"/>
    </reaction>
</comment>
<sequence length="641" mass="71524">MAHFLLESGLIIAKNWKDFMLKHYSVAVLKHKLKPLTYQSQHLLRVGDVVQVPLNGRACKGVVLSECATPNFECKDATPTEFYLNAPQMLLLEFIATYYCCPPSLAATLFTPFSKAKPTKFAFKAPNLSPLSGAQQAALNVLKPLKSALLFGDTGSGKTHIYSHLILEKLQNNQSVVVLVPEIGLTSQTKQLLLSLFGAQVGLWHSKLSPAQKKQTLAHIASGQIKIVVGTRSALFLPMPNLGLVLVDEEHDQAYKASLAPYYNARDCALYLASKLPIQVILGSATPNLRSYYRAKKNQSLVRLRGRYFASPQEIIFEESKTVLTPLLLEHLSQSLHAKEQSIIFLPTRASFKKLLCLACGGGVKCPFCSVNMSLHLKDKRMRCHYCQHEEPIPKVCPACKQDSLAGKRIGTQQLKSELEKLLPSARIGILDKDHTHTNKQIQTILDDFNAHQIDILIGTQMLAKGHDYHRVGLAVVLGLDEVLNNGSYRSYEEGVALMHQIAGRSGRKKKGRVLIQSLNAHFLERYTADFEEFLKEELQMRTPCFPPLRRLARIEFRDKELEAATAHMQAGLDLLKPLLEQHRSVEVLGAGQARVTKIAGQERLQILLSATSTKELHLVLRHLQEHAKGVFKIDIDPQDI</sequence>
<protein>
    <recommendedName>
        <fullName evidence="12">Replication restart protein PriA</fullName>
    </recommendedName>
    <alternativeName>
        <fullName evidence="12">ATP-dependent DNA helicase PriA</fullName>
        <ecNumber evidence="12">5.6.2.4</ecNumber>
    </alternativeName>
    <alternativeName>
        <fullName evidence="12">DNA 3'-5' helicase PriA</fullName>
    </alternativeName>
</protein>
<dbReference type="InterPro" id="IPR041222">
    <property type="entry name" value="PriA_3primeBD"/>
</dbReference>
<dbReference type="InterPro" id="IPR040498">
    <property type="entry name" value="PriA_CRR"/>
</dbReference>
<feature type="binding site" evidence="12">
    <location>
        <position position="400"/>
    </location>
    <ligand>
        <name>Zn(2+)</name>
        <dbReference type="ChEBI" id="CHEBI:29105"/>
        <label>1</label>
    </ligand>
</feature>
<dbReference type="InterPro" id="IPR027417">
    <property type="entry name" value="P-loop_NTPase"/>
</dbReference>
<reference evidence="15" key="1">
    <citation type="submission" date="2014-12" db="EMBL/GenBank/DDBJ databases">
        <authorList>
            <person name="Smet A."/>
        </authorList>
    </citation>
    <scope>NUCLEOTIDE SEQUENCE [LARGE SCALE GENOMIC DNA]</scope>
</reference>
<evidence type="ECO:0000256" key="9">
    <source>
        <dbReference type="ARBA" id="ARBA00023125"/>
    </source>
</evidence>
<dbReference type="Pfam" id="PF18319">
    <property type="entry name" value="Zn_ribbon_PriA"/>
    <property type="match status" value="1"/>
</dbReference>
<keyword evidence="4 12" id="KW-0547">Nucleotide-binding</keyword>
<proteinExistence type="inferred from homology"/>
<evidence type="ECO:0000313" key="14">
    <source>
        <dbReference type="EMBL" id="CRI33877.1"/>
    </source>
</evidence>
<accession>A0A0K2Y6Y5</accession>
<dbReference type="SMART" id="SM00490">
    <property type="entry name" value="HELICc"/>
    <property type="match status" value="1"/>
</dbReference>
<evidence type="ECO:0000256" key="8">
    <source>
        <dbReference type="ARBA" id="ARBA00022840"/>
    </source>
</evidence>
<dbReference type="GO" id="GO:0043138">
    <property type="term" value="F:3'-5' DNA helicase activity"/>
    <property type="evidence" value="ECO:0007669"/>
    <property type="project" value="UniProtKB-EC"/>
</dbReference>
<dbReference type="Gene3D" id="3.40.1440.60">
    <property type="entry name" value="PriA, 3(prime) DNA-binding domain"/>
    <property type="match status" value="1"/>
</dbReference>
<dbReference type="Pfam" id="PF17764">
    <property type="entry name" value="PriA_3primeBD"/>
    <property type="match status" value="1"/>
</dbReference>
<dbReference type="GO" id="GO:0006310">
    <property type="term" value="P:DNA recombination"/>
    <property type="evidence" value="ECO:0007669"/>
    <property type="project" value="InterPro"/>
</dbReference>
<evidence type="ECO:0000256" key="5">
    <source>
        <dbReference type="ARBA" id="ARBA00022801"/>
    </source>
</evidence>
<evidence type="ECO:0000256" key="3">
    <source>
        <dbReference type="ARBA" id="ARBA00022723"/>
    </source>
</evidence>
<keyword evidence="6 12" id="KW-0347">Helicase</keyword>
<keyword evidence="8 12" id="KW-0067">ATP-binding</keyword>
<dbReference type="GO" id="GO:0005524">
    <property type="term" value="F:ATP binding"/>
    <property type="evidence" value="ECO:0007669"/>
    <property type="project" value="UniProtKB-UniRule"/>
</dbReference>
<comment type="catalytic activity">
    <reaction evidence="12">
        <text>Couples ATP hydrolysis with the unwinding of duplex DNA by translocating in the 3'-5' direction.</text>
        <dbReference type="EC" id="5.6.2.4"/>
    </reaction>
</comment>
<keyword evidence="7 12" id="KW-0862">Zinc</keyword>
<name>A0A0K2Y6Y5_HELHE</name>
<gene>
    <name evidence="12" type="primary">priA</name>
    <name evidence="14" type="ORF">HHE01_15630</name>
</gene>
<keyword evidence="10 12" id="KW-0413">Isomerase</keyword>
<comment type="function">
    <text evidence="12">Initiates the restart of stalled replication forks, which reloads the replicative helicase on sites other than the origin of replication. Recognizes and binds to abandoned replication forks and remodels them to uncover a helicase loading site. Promotes assembly of the primosome at these replication forks.</text>
</comment>